<keyword evidence="1" id="KW-0812">Transmembrane</keyword>
<proteinExistence type="predicted"/>
<dbReference type="RefSeq" id="WP_068444979.1">
    <property type="nucleotide sequence ID" value="NZ_CP013862.1"/>
</dbReference>
<reference evidence="2 3" key="1">
    <citation type="submission" date="2016-01" db="EMBL/GenBank/DDBJ databases">
        <title>Complete genome sequence of strain Lentibacillus amyloliquefaciens LAM0015T isolated from saline sediment.</title>
        <authorList>
            <person name="Wang J.-L."/>
            <person name="He M.-X."/>
        </authorList>
    </citation>
    <scope>NUCLEOTIDE SEQUENCE [LARGE SCALE GENOMIC DNA]</scope>
    <source>
        <strain evidence="2 3">LAM0015</strain>
    </source>
</reference>
<feature type="transmembrane region" description="Helical" evidence="1">
    <location>
        <begin position="6"/>
        <end position="26"/>
    </location>
</feature>
<keyword evidence="1" id="KW-0472">Membrane</keyword>
<feature type="transmembrane region" description="Helical" evidence="1">
    <location>
        <begin position="69"/>
        <end position="92"/>
    </location>
</feature>
<accession>A0A0U3WG19</accession>
<evidence type="ECO:0000313" key="3">
    <source>
        <dbReference type="Proteomes" id="UP000050331"/>
    </source>
</evidence>
<dbReference type="KEGG" id="lao:AOX59_09330"/>
<dbReference type="AlphaFoldDB" id="A0A0U3WG19"/>
<dbReference type="EMBL" id="CP013862">
    <property type="protein sequence ID" value="ALX48799.1"/>
    <property type="molecule type" value="Genomic_DNA"/>
</dbReference>
<protein>
    <submittedName>
        <fullName evidence="2">Uncharacterized protein</fullName>
    </submittedName>
</protein>
<keyword evidence="1" id="KW-1133">Transmembrane helix</keyword>
<feature type="transmembrane region" description="Helical" evidence="1">
    <location>
        <begin position="42"/>
        <end position="63"/>
    </location>
</feature>
<dbReference type="STRING" id="1472767.AOX59_09330"/>
<dbReference type="OrthoDB" id="2972480at2"/>
<dbReference type="Proteomes" id="UP000050331">
    <property type="component" value="Chromosome"/>
</dbReference>
<organism evidence="2 3">
    <name type="scientific">Lentibacillus amyloliquefaciens</name>
    <dbReference type="NCBI Taxonomy" id="1472767"/>
    <lineage>
        <taxon>Bacteria</taxon>
        <taxon>Bacillati</taxon>
        <taxon>Bacillota</taxon>
        <taxon>Bacilli</taxon>
        <taxon>Bacillales</taxon>
        <taxon>Bacillaceae</taxon>
        <taxon>Lentibacillus</taxon>
    </lineage>
</organism>
<evidence type="ECO:0000313" key="2">
    <source>
        <dbReference type="EMBL" id="ALX48799.1"/>
    </source>
</evidence>
<sequence>MQTLISLTNGLSVVALLAFIILVAMVSKEGQDERAQYMGYKLYSFLFTLLFIGLSLIVFITGWQSIDYVLLRVFITTLMSITIVVGLVYWLIIRRNI</sequence>
<keyword evidence="3" id="KW-1185">Reference proteome</keyword>
<name>A0A0U3WG19_9BACI</name>
<evidence type="ECO:0000256" key="1">
    <source>
        <dbReference type="SAM" id="Phobius"/>
    </source>
</evidence>
<gene>
    <name evidence="2" type="ORF">AOX59_09330</name>
</gene>